<dbReference type="RefSeq" id="WP_150042245.1">
    <property type="nucleotide sequence ID" value="NZ_OW485601.1"/>
</dbReference>
<keyword evidence="2" id="KW-1185">Reference proteome</keyword>
<sequence length="95" mass="10708">MNETPHVLDETSDDANVLSFLRAQFARLHHRLDGIDHKLLELTERVGTLELTTASLHRDIGSLAEVDAHISARLDRIAIQVDRLDRYTGIATPRL</sequence>
<evidence type="ECO:0000313" key="1">
    <source>
        <dbReference type="EMBL" id="KAA5610658.1"/>
    </source>
</evidence>
<dbReference type="AlphaFoldDB" id="A0A5M6ISW8"/>
<protein>
    <submittedName>
        <fullName evidence="1">Uncharacterized protein</fullName>
    </submittedName>
</protein>
<organism evidence="1 2">
    <name type="scientific">Rhodovastum atsumiense</name>
    <dbReference type="NCBI Taxonomy" id="504468"/>
    <lineage>
        <taxon>Bacteria</taxon>
        <taxon>Pseudomonadati</taxon>
        <taxon>Pseudomonadota</taxon>
        <taxon>Alphaproteobacteria</taxon>
        <taxon>Acetobacterales</taxon>
        <taxon>Acetobacteraceae</taxon>
        <taxon>Rhodovastum</taxon>
    </lineage>
</organism>
<gene>
    <name evidence="1" type="ORF">F1189_17945</name>
</gene>
<proteinExistence type="predicted"/>
<accession>A0A5M6ISW8</accession>
<evidence type="ECO:0000313" key="2">
    <source>
        <dbReference type="Proteomes" id="UP000325255"/>
    </source>
</evidence>
<name>A0A5M6ISW8_9PROT</name>
<dbReference type="Proteomes" id="UP000325255">
    <property type="component" value="Unassembled WGS sequence"/>
</dbReference>
<reference evidence="1 2" key="1">
    <citation type="submission" date="2019-09" db="EMBL/GenBank/DDBJ databases">
        <title>Genome sequence of Rhodovastum atsumiense, a diverse member of the Acetobacteraceae family of non-sulfur purple photosynthetic bacteria.</title>
        <authorList>
            <person name="Meyer T."/>
            <person name="Kyndt J."/>
        </authorList>
    </citation>
    <scope>NUCLEOTIDE SEQUENCE [LARGE SCALE GENOMIC DNA]</scope>
    <source>
        <strain evidence="1 2">DSM 21279</strain>
    </source>
</reference>
<comment type="caution">
    <text evidence="1">The sequence shown here is derived from an EMBL/GenBank/DDBJ whole genome shotgun (WGS) entry which is preliminary data.</text>
</comment>
<dbReference type="EMBL" id="VWPK01000029">
    <property type="protein sequence ID" value="KAA5610658.1"/>
    <property type="molecule type" value="Genomic_DNA"/>
</dbReference>